<name>A0A6J6I5G4_9ZZZZ</name>
<evidence type="ECO:0000313" key="3">
    <source>
        <dbReference type="EMBL" id="CAB4906677.1"/>
    </source>
</evidence>
<dbReference type="AlphaFoldDB" id="A0A6J6I5G4"/>
<proteinExistence type="predicted"/>
<gene>
    <name evidence="1" type="ORF">UFOPK1908_00839</name>
    <name evidence="2" type="ORF">UFOPK2282_00628</name>
    <name evidence="3" type="ORF">UFOPK3576_00809</name>
</gene>
<sequence>MKAKVMVLCASVLVLTACQSGEPESTGGPACDQTMIEGTIDMFLHESNLHITSFDSLTCAPGWAYAQVTVTDNQDAQMQENYLFQVVGQNWVLKSPEIVCGSPTTDGTRSADALVPSELWDSACLTQAD</sequence>
<evidence type="ECO:0000313" key="2">
    <source>
        <dbReference type="EMBL" id="CAB4662376.1"/>
    </source>
</evidence>
<protein>
    <submittedName>
        <fullName evidence="1">Unannotated protein</fullName>
    </submittedName>
</protein>
<dbReference type="EMBL" id="CAEZVB010000034">
    <property type="protein sequence ID" value="CAB4621692.1"/>
    <property type="molecule type" value="Genomic_DNA"/>
</dbReference>
<organism evidence="1">
    <name type="scientific">freshwater metagenome</name>
    <dbReference type="NCBI Taxonomy" id="449393"/>
    <lineage>
        <taxon>unclassified sequences</taxon>
        <taxon>metagenomes</taxon>
        <taxon>ecological metagenomes</taxon>
    </lineage>
</organism>
<dbReference type="EMBL" id="CAEZWR010000057">
    <property type="protein sequence ID" value="CAB4662376.1"/>
    <property type="molecule type" value="Genomic_DNA"/>
</dbReference>
<reference evidence="1" key="1">
    <citation type="submission" date="2020-05" db="EMBL/GenBank/DDBJ databases">
        <authorList>
            <person name="Chiriac C."/>
            <person name="Salcher M."/>
            <person name="Ghai R."/>
            <person name="Kavagutti S V."/>
        </authorList>
    </citation>
    <scope>NUCLEOTIDE SEQUENCE</scope>
</reference>
<dbReference type="EMBL" id="CAFBMO010000027">
    <property type="protein sequence ID" value="CAB4906677.1"/>
    <property type="molecule type" value="Genomic_DNA"/>
</dbReference>
<dbReference type="PROSITE" id="PS51257">
    <property type="entry name" value="PROKAR_LIPOPROTEIN"/>
    <property type="match status" value="1"/>
</dbReference>
<evidence type="ECO:0000313" key="1">
    <source>
        <dbReference type="EMBL" id="CAB4621692.1"/>
    </source>
</evidence>
<accession>A0A6J6I5G4</accession>